<evidence type="ECO:0000259" key="2">
    <source>
        <dbReference type="Pfam" id="PF00462"/>
    </source>
</evidence>
<feature type="compositionally biased region" description="Low complexity" evidence="1">
    <location>
        <begin position="11"/>
        <end position="22"/>
    </location>
</feature>
<dbReference type="Proteomes" id="UP000288805">
    <property type="component" value="Unassembled WGS sequence"/>
</dbReference>
<dbReference type="PANTHER" id="PTHR45694">
    <property type="entry name" value="GLUTAREDOXIN 2"/>
    <property type="match status" value="1"/>
</dbReference>
<protein>
    <submittedName>
        <fullName evidence="3">Glutaredoxin-C5, chloroplastic</fullName>
    </submittedName>
</protein>
<dbReference type="EMBL" id="QGNW01001142">
    <property type="protein sequence ID" value="RVW53723.1"/>
    <property type="molecule type" value="Genomic_DNA"/>
</dbReference>
<name>A0A438F192_VITVI</name>
<evidence type="ECO:0000313" key="3">
    <source>
        <dbReference type="EMBL" id="RVW53723.1"/>
    </source>
</evidence>
<gene>
    <name evidence="3" type="primary">GRXC5_0</name>
    <name evidence="3" type="ORF">CK203_068966</name>
</gene>
<proteinExistence type="predicted"/>
<dbReference type="PANTHER" id="PTHR45694:SF18">
    <property type="entry name" value="GLUTAREDOXIN-1-RELATED"/>
    <property type="match status" value="1"/>
</dbReference>
<dbReference type="Pfam" id="PF00462">
    <property type="entry name" value="Glutaredoxin"/>
    <property type="match status" value="1"/>
</dbReference>
<dbReference type="AlphaFoldDB" id="A0A438F192"/>
<reference evidence="3 4" key="1">
    <citation type="journal article" date="2018" name="PLoS Genet.">
        <title>Population sequencing reveals clonal diversity and ancestral inbreeding in the grapevine cultivar Chardonnay.</title>
        <authorList>
            <person name="Roach M.J."/>
            <person name="Johnson D.L."/>
            <person name="Bohlmann J."/>
            <person name="van Vuuren H.J."/>
            <person name="Jones S.J."/>
            <person name="Pretorius I.S."/>
            <person name="Schmidt S.A."/>
            <person name="Borneman A.R."/>
        </authorList>
    </citation>
    <scope>NUCLEOTIDE SEQUENCE [LARGE SCALE GENOMIC DNA]</scope>
    <source>
        <strain evidence="4">cv. Chardonnay</strain>
        <tissue evidence="3">Leaf</tissue>
    </source>
</reference>
<feature type="domain" description="Glutaredoxin" evidence="2">
    <location>
        <begin position="87"/>
        <end position="120"/>
    </location>
</feature>
<dbReference type="InterPro" id="IPR036249">
    <property type="entry name" value="Thioredoxin-like_sf"/>
</dbReference>
<feature type="region of interest" description="Disordered" evidence="1">
    <location>
        <begin position="1"/>
        <end position="22"/>
    </location>
</feature>
<dbReference type="Gene3D" id="3.40.30.10">
    <property type="entry name" value="Glutaredoxin"/>
    <property type="match status" value="1"/>
</dbReference>
<dbReference type="SUPFAM" id="SSF52833">
    <property type="entry name" value="Thioredoxin-like"/>
    <property type="match status" value="1"/>
</dbReference>
<organism evidence="3 4">
    <name type="scientific">Vitis vinifera</name>
    <name type="common">Grape</name>
    <dbReference type="NCBI Taxonomy" id="29760"/>
    <lineage>
        <taxon>Eukaryota</taxon>
        <taxon>Viridiplantae</taxon>
        <taxon>Streptophyta</taxon>
        <taxon>Embryophyta</taxon>
        <taxon>Tracheophyta</taxon>
        <taxon>Spermatophyta</taxon>
        <taxon>Magnoliopsida</taxon>
        <taxon>eudicotyledons</taxon>
        <taxon>Gunneridae</taxon>
        <taxon>Pentapetalae</taxon>
        <taxon>rosids</taxon>
        <taxon>Vitales</taxon>
        <taxon>Vitaceae</taxon>
        <taxon>Viteae</taxon>
        <taxon>Vitis</taxon>
    </lineage>
</organism>
<accession>A0A438F192</accession>
<dbReference type="PROSITE" id="PS51354">
    <property type="entry name" value="GLUTAREDOXIN_2"/>
    <property type="match status" value="1"/>
</dbReference>
<comment type="caution">
    <text evidence="3">The sequence shown here is derived from an EMBL/GenBank/DDBJ whole genome shotgun (WGS) entry which is preliminary data.</text>
</comment>
<sequence length="172" mass="18971">MAASISHFAPFSSSRGFSPSSSSSSPLLLSYLLTRSVQFHSNHIPRSFGIGHAGNRRYGPVLVRAMASSFGSRLEETVKKTVEENPVVVYSKTWCSYSSEVKSLFKRLGVEPFVIELDEMGDTGWMIPSWHREVKGEGLKIGAFVFSLGFVEGVEMEDVWKCVNDGLKAQGN</sequence>
<dbReference type="InterPro" id="IPR002109">
    <property type="entry name" value="Glutaredoxin"/>
</dbReference>
<evidence type="ECO:0000313" key="4">
    <source>
        <dbReference type="Proteomes" id="UP000288805"/>
    </source>
</evidence>
<evidence type="ECO:0000256" key="1">
    <source>
        <dbReference type="SAM" id="MobiDB-lite"/>
    </source>
</evidence>